<dbReference type="GO" id="GO:0005975">
    <property type="term" value="P:carbohydrate metabolic process"/>
    <property type="evidence" value="ECO:0007669"/>
    <property type="project" value="InterPro"/>
</dbReference>
<dbReference type="InterPro" id="IPR008979">
    <property type="entry name" value="Galactose-bd-like_sf"/>
</dbReference>
<reference evidence="3" key="1">
    <citation type="journal article" date="2014" name="Front. Microbiol.">
        <title>High frequency of phylogenetically diverse reductive dehalogenase-homologous genes in deep subseafloor sedimentary metagenomes.</title>
        <authorList>
            <person name="Kawai M."/>
            <person name="Futagami T."/>
            <person name="Toyoda A."/>
            <person name="Takaki Y."/>
            <person name="Nishi S."/>
            <person name="Hori S."/>
            <person name="Arai W."/>
            <person name="Tsubouchi T."/>
            <person name="Morono Y."/>
            <person name="Uchiyama I."/>
            <person name="Ito T."/>
            <person name="Fujiyama A."/>
            <person name="Inagaki F."/>
            <person name="Takami H."/>
        </authorList>
    </citation>
    <scope>NUCLEOTIDE SEQUENCE</scope>
    <source>
        <strain evidence="3">Expedition CK06-06</strain>
    </source>
</reference>
<organism evidence="3">
    <name type="scientific">marine sediment metagenome</name>
    <dbReference type="NCBI Taxonomy" id="412755"/>
    <lineage>
        <taxon>unclassified sequences</taxon>
        <taxon>metagenomes</taxon>
        <taxon>ecological metagenomes</taxon>
    </lineage>
</organism>
<dbReference type="Gene3D" id="2.60.120.260">
    <property type="entry name" value="Galactose-binding domain-like"/>
    <property type="match status" value="1"/>
</dbReference>
<dbReference type="GO" id="GO:0004553">
    <property type="term" value="F:hydrolase activity, hydrolyzing O-glycosyl compounds"/>
    <property type="evidence" value="ECO:0007669"/>
    <property type="project" value="InterPro"/>
</dbReference>
<dbReference type="PANTHER" id="PTHR42732">
    <property type="entry name" value="BETA-GALACTOSIDASE"/>
    <property type="match status" value="1"/>
</dbReference>
<feature type="non-terminal residue" evidence="3">
    <location>
        <position position="163"/>
    </location>
</feature>
<comment type="similarity">
    <text evidence="1">Belongs to the glycosyl hydrolase 2 family.</text>
</comment>
<dbReference type="SUPFAM" id="SSF49785">
    <property type="entry name" value="Galactose-binding domain-like"/>
    <property type="match status" value="1"/>
</dbReference>
<evidence type="ECO:0000256" key="1">
    <source>
        <dbReference type="ARBA" id="ARBA00007401"/>
    </source>
</evidence>
<gene>
    <name evidence="3" type="ORF">S06H3_23999</name>
</gene>
<evidence type="ECO:0000259" key="2">
    <source>
        <dbReference type="Pfam" id="PF02837"/>
    </source>
</evidence>
<feature type="non-terminal residue" evidence="3">
    <location>
        <position position="1"/>
    </location>
</feature>
<dbReference type="EMBL" id="BARV01013197">
    <property type="protein sequence ID" value="GAI12704.1"/>
    <property type="molecule type" value="Genomic_DNA"/>
</dbReference>
<accession>X1N282</accession>
<dbReference type="AlphaFoldDB" id="X1N282"/>
<comment type="caution">
    <text evidence="3">The sequence shown here is derived from an EMBL/GenBank/DDBJ whole genome shotgun (WGS) entry which is preliminary data.</text>
</comment>
<dbReference type="InterPro" id="IPR051913">
    <property type="entry name" value="GH2_Domain-Containing"/>
</dbReference>
<feature type="domain" description="Glycosyl hydrolases family 2 sugar binding" evidence="2">
    <location>
        <begin position="43"/>
        <end position="117"/>
    </location>
</feature>
<dbReference type="InterPro" id="IPR006104">
    <property type="entry name" value="Glyco_hydro_2_N"/>
</dbReference>
<evidence type="ECO:0000313" key="3">
    <source>
        <dbReference type="EMBL" id="GAI12704.1"/>
    </source>
</evidence>
<dbReference type="Pfam" id="PF02837">
    <property type="entry name" value="Glyco_hydro_2_N"/>
    <property type="match status" value="1"/>
</dbReference>
<protein>
    <recommendedName>
        <fullName evidence="2">Glycosyl hydrolases family 2 sugar binding domain-containing protein</fullName>
    </recommendedName>
</protein>
<name>X1N282_9ZZZZ</name>
<proteinExistence type="inferred from homology"/>
<sequence length="163" mass="18894">EIALDRIERFTGPVFQGNLQFVKKRRIGRPEPRFRFFSQYETDRLWYRRTFGVPEEWAGKRILLHFGAVDWETTVWVNGKEATHHRGGYDSFSIDITDMLKASGPQEIIVSVWDPSDKGPQMRGKQVIIPHGFNYTGVSGIWQTVWIEPVAPSHIRSVYTEAD</sequence>
<dbReference type="PANTHER" id="PTHR42732:SF2">
    <property type="entry name" value="BETA-MANNOSIDASE"/>
    <property type="match status" value="1"/>
</dbReference>